<reference evidence="2" key="1">
    <citation type="journal article" date="2019" name="Int. J. Syst. Evol. Microbiol.">
        <title>The Global Catalogue of Microorganisms (GCM) 10K type strain sequencing project: providing services to taxonomists for standard genome sequencing and annotation.</title>
        <authorList>
            <consortium name="The Broad Institute Genomics Platform"/>
            <consortium name="The Broad Institute Genome Sequencing Center for Infectious Disease"/>
            <person name="Wu L."/>
            <person name="Ma J."/>
        </authorList>
    </citation>
    <scope>NUCLEOTIDE SEQUENCE [LARGE SCALE GENOMIC DNA]</scope>
    <source>
        <strain evidence="2">JCM 4416</strain>
    </source>
</reference>
<gene>
    <name evidence="1" type="ORF">GCM10010285_62330</name>
</gene>
<evidence type="ECO:0000313" key="1">
    <source>
        <dbReference type="EMBL" id="GGS75315.1"/>
    </source>
</evidence>
<proteinExistence type="predicted"/>
<dbReference type="Proteomes" id="UP000597853">
    <property type="component" value="Unassembled WGS sequence"/>
</dbReference>
<comment type="caution">
    <text evidence="1">The sequence shown here is derived from an EMBL/GenBank/DDBJ whole genome shotgun (WGS) entry which is preliminary data.</text>
</comment>
<sequence length="65" mass="7145">MPHPCQMQRGITGNAGGWQVTEPLSTNVDVSQVRVALAITSLLKRWPAAAPRPSRAHRTWVAELE</sequence>
<protein>
    <submittedName>
        <fullName evidence="1">Uncharacterized protein</fullName>
    </submittedName>
</protein>
<dbReference type="EMBL" id="BMTX01000034">
    <property type="protein sequence ID" value="GGS75315.1"/>
    <property type="molecule type" value="Genomic_DNA"/>
</dbReference>
<organism evidence="1 2">
    <name type="scientific">Streptomyces pseudogriseolus</name>
    <name type="common">Streptomyces gancidicus</name>
    <name type="synonym">Streptomyces rubiginosus</name>
    <dbReference type="NCBI Taxonomy" id="36817"/>
    <lineage>
        <taxon>Bacteria</taxon>
        <taxon>Bacillati</taxon>
        <taxon>Actinomycetota</taxon>
        <taxon>Actinomycetes</taxon>
        <taxon>Kitasatosporales</taxon>
        <taxon>Streptomycetaceae</taxon>
        <taxon>Streptomyces</taxon>
        <taxon>Streptomyces pseudogriseolus group</taxon>
    </lineage>
</organism>
<accession>A0ABQ2TNN2</accession>
<keyword evidence="2" id="KW-1185">Reference proteome</keyword>
<evidence type="ECO:0000313" key="2">
    <source>
        <dbReference type="Proteomes" id="UP000597853"/>
    </source>
</evidence>
<name>A0ABQ2TNN2_STREZ</name>